<keyword evidence="3" id="KW-1185">Reference proteome</keyword>
<dbReference type="EMBL" id="CM017328">
    <property type="protein sequence ID" value="KAE8124810.1"/>
    <property type="molecule type" value="Genomic_DNA"/>
</dbReference>
<evidence type="ECO:0000313" key="2">
    <source>
        <dbReference type="EMBL" id="KAE8124810.1"/>
    </source>
</evidence>
<reference evidence="2 3" key="1">
    <citation type="submission" date="2019-06" db="EMBL/GenBank/DDBJ databases">
        <title>A chromosomal-level reference genome of Carpinus fangiana (Coryloideae, Betulaceae).</title>
        <authorList>
            <person name="Yang X."/>
            <person name="Wang Z."/>
            <person name="Zhang L."/>
            <person name="Hao G."/>
            <person name="Liu J."/>
            <person name="Yang Y."/>
        </authorList>
    </citation>
    <scope>NUCLEOTIDE SEQUENCE [LARGE SCALE GENOMIC DNA]</scope>
    <source>
        <strain evidence="2">Cfa_2016G</strain>
        <tissue evidence="2">Leaf</tissue>
    </source>
</reference>
<protein>
    <submittedName>
        <fullName evidence="2">Uncharacterized protein</fullName>
    </submittedName>
</protein>
<feature type="region of interest" description="Disordered" evidence="1">
    <location>
        <begin position="55"/>
        <end position="81"/>
    </location>
</feature>
<accession>A0A5N6RU20</accession>
<evidence type="ECO:0000256" key="1">
    <source>
        <dbReference type="SAM" id="MobiDB-lite"/>
    </source>
</evidence>
<dbReference type="Proteomes" id="UP000327013">
    <property type="component" value="Chromosome 8"/>
</dbReference>
<evidence type="ECO:0000313" key="3">
    <source>
        <dbReference type="Proteomes" id="UP000327013"/>
    </source>
</evidence>
<proteinExistence type="predicted"/>
<dbReference type="AlphaFoldDB" id="A0A5N6RU20"/>
<gene>
    <name evidence="2" type="ORF">FH972_019661</name>
</gene>
<feature type="compositionally biased region" description="Basic and acidic residues" evidence="1">
    <location>
        <begin position="55"/>
        <end position="65"/>
    </location>
</feature>
<sequence length="101" mass="11519">MGRAGRRKRAKSQRKINENLSNLMAGMEERDRTQLYDSFSEPIKDFMNELAQKESQIKMQKEGEGKVGNSATWKGESGKRSSSEIEERNIILCKACFTQSV</sequence>
<name>A0A5N6RU20_9ROSI</name>
<organism evidence="2 3">
    <name type="scientific">Carpinus fangiana</name>
    <dbReference type="NCBI Taxonomy" id="176857"/>
    <lineage>
        <taxon>Eukaryota</taxon>
        <taxon>Viridiplantae</taxon>
        <taxon>Streptophyta</taxon>
        <taxon>Embryophyta</taxon>
        <taxon>Tracheophyta</taxon>
        <taxon>Spermatophyta</taxon>
        <taxon>Magnoliopsida</taxon>
        <taxon>eudicotyledons</taxon>
        <taxon>Gunneridae</taxon>
        <taxon>Pentapetalae</taxon>
        <taxon>rosids</taxon>
        <taxon>fabids</taxon>
        <taxon>Fagales</taxon>
        <taxon>Betulaceae</taxon>
        <taxon>Carpinus</taxon>
    </lineage>
</organism>